<proteinExistence type="predicted"/>
<sequence length="118" mass="12560">LTQCSGSYNITNFNFLPIPLPLYLPFFNATISGTTNVQITGGNIVVSVFVAVNNFNLTLQTCELAPCPIKAGPFNFNVPVNISKDISSNCQILENIGANITAKAYDASENILGCIQGS</sequence>
<protein>
    <submittedName>
        <fullName evidence="1">15552_t:CDS:1</fullName>
    </submittedName>
</protein>
<evidence type="ECO:0000313" key="1">
    <source>
        <dbReference type="EMBL" id="CAG8757747.1"/>
    </source>
</evidence>
<organism evidence="1 2">
    <name type="scientific">Dentiscutata heterogama</name>
    <dbReference type="NCBI Taxonomy" id="1316150"/>
    <lineage>
        <taxon>Eukaryota</taxon>
        <taxon>Fungi</taxon>
        <taxon>Fungi incertae sedis</taxon>
        <taxon>Mucoromycota</taxon>
        <taxon>Glomeromycotina</taxon>
        <taxon>Glomeromycetes</taxon>
        <taxon>Diversisporales</taxon>
        <taxon>Gigasporaceae</taxon>
        <taxon>Dentiscutata</taxon>
    </lineage>
</organism>
<reference evidence="1" key="1">
    <citation type="submission" date="2021-06" db="EMBL/GenBank/DDBJ databases">
        <authorList>
            <person name="Kallberg Y."/>
            <person name="Tangrot J."/>
            <person name="Rosling A."/>
        </authorList>
    </citation>
    <scope>NUCLEOTIDE SEQUENCE</scope>
    <source>
        <strain evidence="1">IL203A</strain>
    </source>
</reference>
<comment type="caution">
    <text evidence="1">The sequence shown here is derived from an EMBL/GenBank/DDBJ whole genome shotgun (WGS) entry which is preliminary data.</text>
</comment>
<dbReference type="EMBL" id="CAJVPU010049623">
    <property type="protein sequence ID" value="CAG8757747.1"/>
    <property type="molecule type" value="Genomic_DNA"/>
</dbReference>
<evidence type="ECO:0000313" key="2">
    <source>
        <dbReference type="Proteomes" id="UP000789702"/>
    </source>
</evidence>
<name>A0ACA9QLJ1_9GLOM</name>
<accession>A0ACA9QLJ1</accession>
<gene>
    <name evidence="1" type="ORF">DHETER_LOCUS15062</name>
</gene>
<dbReference type="Proteomes" id="UP000789702">
    <property type="component" value="Unassembled WGS sequence"/>
</dbReference>
<feature type="non-terminal residue" evidence="1">
    <location>
        <position position="1"/>
    </location>
</feature>
<feature type="non-terminal residue" evidence="1">
    <location>
        <position position="118"/>
    </location>
</feature>
<keyword evidence="2" id="KW-1185">Reference proteome</keyword>